<protein>
    <submittedName>
        <fullName evidence="1">Uncharacterized protein</fullName>
    </submittedName>
</protein>
<gene>
    <name evidence="1" type="ORF">FA13DRAFT_874417</name>
</gene>
<evidence type="ECO:0000313" key="2">
    <source>
        <dbReference type="Proteomes" id="UP000298030"/>
    </source>
</evidence>
<dbReference type="Proteomes" id="UP000298030">
    <property type="component" value="Unassembled WGS sequence"/>
</dbReference>
<sequence>MGYGRRHQRFLSRLMSRLCCLTSVMYPLTRPFFLACCTFCFRLREELEGPALMIGREFESESEDRVALFHPQAFAFDLALPICPLSMSASRFGTLPSDFPPVLAPCDENRRF</sequence>
<evidence type="ECO:0000313" key="1">
    <source>
        <dbReference type="EMBL" id="TEB27562.1"/>
    </source>
</evidence>
<organism evidence="1 2">
    <name type="scientific">Coprinellus micaceus</name>
    <name type="common">Glistening ink-cap mushroom</name>
    <name type="synonym">Coprinus micaceus</name>
    <dbReference type="NCBI Taxonomy" id="71717"/>
    <lineage>
        <taxon>Eukaryota</taxon>
        <taxon>Fungi</taxon>
        <taxon>Dikarya</taxon>
        <taxon>Basidiomycota</taxon>
        <taxon>Agaricomycotina</taxon>
        <taxon>Agaricomycetes</taxon>
        <taxon>Agaricomycetidae</taxon>
        <taxon>Agaricales</taxon>
        <taxon>Agaricineae</taxon>
        <taxon>Psathyrellaceae</taxon>
        <taxon>Coprinellus</taxon>
    </lineage>
</organism>
<dbReference type="AlphaFoldDB" id="A0A4Y7T1P0"/>
<keyword evidence="2" id="KW-1185">Reference proteome</keyword>
<proteinExistence type="predicted"/>
<comment type="caution">
    <text evidence="1">The sequence shown here is derived from an EMBL/GenBank/DDBJ whole genome shotgun (WGS) entry which is preliminary data.</text>
</comment>
<accession>A0A4Y7T1P0</accession>
<reference evidence="1 2" key="1">
    <citation type="journal article" date="2019" name="Nat. Ecol. Evol.">
        <title>Megaphylogeny resolves global patterns of mushroom evolution.</title>
        <authorList>
            <person name="Varga T."/>
            <person name="Krizsan K."/>
            <person name="Foldi C."/>
            <person name="Dima B."/>
            <person name="Sanchez-Garcia M."/>
            <person name="Sanchez-Ramirez S."/>
            <person name="Szollosi G.J."/>
            <person name="Szarkandi J.G."/>
            <person name="Papp V."/>
            <person name="Albert L."/>
            <person name="Andreopoulos W."/>
            <person name="Angelini C."/>
            <person name="Antonin V."/>
            <person name="Barry K.W."/>
            <person name="Bougher N.L."/>
            <person name="Buchanan P."/>
            <person name="Buyck B."/>
            <person name="Bense V."/>
            <person name="Catcheside P."/>
            <person name="Chovatia M."/>
            <person name="Cooper J."/>
            <person name="Damon W."/>
            <person name="Desjardin D."/>
            <person name="Finy P."/>
            <person name="Geml J."/>
            <person name="Haridas S."/>
            <person name="Hughes K."/>
            <person name="Justo A."/>
            <person name="Karasinski D."/>
            <person name="Kautmanova I."/>
            <person name="Kiss B."/>
            <person name="Kocsube S."/>
            <person name="Kotiranta H."/>
            <person name="LaButti K.M."/>
            <person name="Lechner B.E."/>
            <person name="Liimatainen K."/>
            <person name="Lipzen A."/>
            <person name="Lukacs Z."/>
            <person name="Mihaltcheva S."/>
            <person name="Morgado L.N."/>
            <person name="Niskanen T."/>
            <person name="Noordeloos M.E."/>
            <person name="Ohm R.A."/>
            <person name="Ortiz-Santana B."/>
            <person name="Ovrebo C."/>
            <person name="Racz N."/>
            <person name="Riley R."/>
            <person name="Savchenko A."/>
            <person name="Shiryaev A."/>
            <person name="Soop K."/>
            <person name="Spirin V."/>
            <person name="Szebenyi C."/>
            <person name="Tomsovsky M."/>
            <person name="Tulloss R.E."/>
            <person name="Uehling J."/>
            <person name="Grigoriev I.V."/>
            <person name="Vagvolgyi C."/>
            <person name="Papp T."/>
            <person name="Martin F.M."/>
            <person name="Miettinen O."/>
            <person name="Hibbett D.S."/>
            <person name="Nagy L.G."/>
        </authorList>
    </citation>
    <scope>NUCLEOTIDE SEQUENCE [LARGE SCALE GENOMIC DNA]</scope>
    <source>
        <strain evidence="1 2">FP101781</strain>
    </source>
</reference>
<name>A0A4Y7T1P0_COPMI</name>
<dbReference type="EMBL" id="QPFP01000039">
    <property type="protein sequence ID" value="TEB27562.1"/>
    <property type="molecule type" value="Genomic_DNA"/>
</dbReference>